<name>A0ABR9WCR1_9BACT</name>
<keyword evidence="4" id="KW-1185">Reference proteome</keyword>
<evidence type="ECO:0000259" key="2">
    <source>
        <dbReference type="Pfam" id="PF00884"/>
    </source>
</evidence>
<feature type="domain" description="Sulfatase N-terminal" evidence="2">
    <location>
        <begin position="35"/>
        <end position="318"/>
    </location>
</feature>
<keyword evidence="1" id="KW-0472">Membrane</keyword>
<feature type="transmembrane region" description="Helical" evidence="1">
    <location>
        <begin position="7"/>
        <end position="27"/>
    </location>
</feature>
<accession>A0ABR9WCR1</accession>
<dbReference type="SUPFAM" id="SSF53649">
    <property type="entry name" value="Alkaline phosphatase-like"/>
    <property type="match status" value="1"/>
</dbReference>
<keyword evidence="1" id="KW-1133">Transmembrane helix</keyword>
<dbReference type="PANTHER" id="PTHR43751:SF1">
    <property type="entry name" value="SULFATASE ATSG-RELATED"/>
    <property type="match status" value="1"/>
</dbReference>
<dbReference type="Proteomes" id="UP000634134">
    <property type="component" value="Unassembled WGS sequence"/>
</dbReference>
<evidence type="ECO:0000313" key="4">
    <source>
        <dbReference type="Proteomes" id="UP000634134"/>
    </source>
</evidence>
<dbReference type="InterPro" id="IPR052701">
    <property type="entry name" value="GAG_Ulvan_Degrading_Sulfatases"/>
</dbReference>
<dbReference type="RefSeq" id="WP_194121395.1">
    <property type="nucleotide sequence ID" value="NZ_JACYGY010000001.1"/>
</dbReference>
<proteinExistence type="predicted"/>
<dbReference type="InterPro" id="IPR017850">
    <property type="entry name" value="Alkaline_phosphatase_core_sf"/>
</dbReference>
<keyword evidence="1" id="KW-0812">Transmembrane</keyword>
<dbReference type="CDD" id="cd16027">
    <property type="entry name" value="SGSH"/>
    <property type="match status" value="1"/>
</dbReference>
<comment type="caution">
    <text evidence="3">The sequence shown here is derived from an EMBL/GenBank/DDBJ whole genome shotgun (WGS) entry which is preliminary data.</text>
</comment>
<dbReference type="EMBL" id="JACYGY010000001">
    <property type="protein sequence ID" value="MBE9463250.1"/>
    <property type="molecule type" value="Genomic_DNA"/>
</dbReference>
<evidence type="ECO:0000313" key="3">
    <source>
        <dbReference type="EMBL" id="MBE9463250.1"/>
    </source>
</evidence>
<sequence>MRNGNKAVYILTSVFIFGFTLVSQIPARKKPDKKPNILFVIADDQSYPYAGAYGDKAARTPNFDRVAREGILFSNAFAASPGCSPSRAAILTGLNCWQIKEAGTHASSFPTEFVVFPDLLEKAGYQVGYTGKGWAPGDFKASGRYRNPAGDAFLEKKQKSPEGISDIDYAENFKDFYDKKEKGKPFFFWLGTHEPHRTYKKGIGAANGFDIKNAKVPLFLPDVPEVRSDILDYLFEIQWFDTQLGKVLAQLEHSGELDNTLIVVTADNGMSFPRAKANVYEYGIHVPLAIRWGNHIRKGVTANNVVSLIDVYATFLDVGRAAMPPYATESRSLIPLLKYGTNIRDAVFSSRERHSSSRYNNLGYPQRSIRTRQYLFIKNYKPERWPAGDPQKFDANGNLEAPNTAFHDIDESTDNIVIRQWKDPNIAPYFHLATDKRPAEEFYDILSDPACLKNLIRNKKYRQQISSLRTKLTTYQLATKDPRETGNGDYLESFPRLNGEIRNFPAPK</sequence>
<dbReference type="Pfam" id="PF00884">
    <property type="entry name" value="Sulfatase"/>
    <property type="match status" value="1"/>
</dbReference>
<evidence type="ECO:0000256" key="1">
    <source>
        <dbReference type="SAM" id="Phobius"/>
    </source>
</evidence>
<dbReference type="Gene3D" id="3.40.720.10">
    <property type="entry name" value="Alkaline Phosphatase, subunit A"/>
    <property type="match status" value="1"/>
</dbReference>
<dbReference type="PANTHER" id="PTHR43751">
    <property type="entry name" value="SULFATASE"/>
    <property type="match status" value="1"/>
</dbReference>
<dbReference type="InterPro" id="IPR000917">
    <property type="entry name" value="Sulfatase_N"/>
</dbReference>
<organism evidence="3 4">
    <name type="scientific">Dyadobacter subterraneus</name>
    <dbReference type="NCBI Taxonomy" id="2773304"/>
    <lineage>
        <taxon>Bacteria</taxon>
        <taxon>Pseudomonadati</taxon>
        <taxon>Bacteroidota</taxon>
        <taxon>Cytophagia</taxon>
        <taxon>Cytophagales</taxon>
        <taxon>Spirosomataceae</taxon>
        <taxon>Dyadobacter</taxon>
    </lineage>
</organism>
<protein>
    <submittedName>
        <fullName evidence="3">Sulfatase</fullName>
    </submittedName>
</protein>
<gene>
    <name evidence="3" type="ORF">IEE83_15285</name>
</gene>
<reference evidence="4" key="1">
    <citation type="submission" date="2023-07" db="EMBL/GenBank/DDBJ databases">
        <title>Dyadobacter sp. nov 'subterranea' isolated from contaminted grondwater.</title>
        <authorList>
            <person name="Szabo I."/>
            <person name="Al-Omari J."/>
            <person name="Szerdahelyi S.G."/>
            <person name="Rado J."/>
        </authorList>
    </citation>
    <scope>NUCLEOTIDE SEQUENCE [LARGE SCALE GENOMIC DNA]</scope>
    <source>
        <strain evidence="4">UP-52</strain>
    </source>
</reference>